<sequence length="78" mass="7993">TTGSWLPRVALGAETQVLKVVTLGLDYDYGFGAESSLSLGARFRPFGNFGVALFGSSPMSSLGSVTTMSGGAIAGVRF</sequence>
<comment type="caution">
    <text evidence="1">The sequence shown here is derived from an EMBL/GenBank/DDBJ whole genome shotgun (WGS) entry which is preliminary data.</text>
</comment>
<name>A0A937X6D1_9BACT</name>
<dbReference type="EMBL" id="VGJX01000471">
    <property type="protein sequence ID" value="MBM3275170.1"/>
    <property type="molecule type" value="Genomic_DNA"/>
</dbReference>
<organism evidence="1 2">
    <name type="scientific">Candidatus Tanganyikabacteria bacterium</name>
    <dbReference type="NCBI Taxonomy" id="2961651"/>
    <lineage>
        <taxon>Bacteria</taxon>
        <taxon>Bacillati</taxon>
        <taxon>Candidatus Sericytochromatia</taxon>
        <taxon>Candidatus Tanganyikabacteria</taxon>
    </lineage>
</organism>
<accession>A0A937X6D1</accession>
<proteinExistence type="predicted"/>
<reference evidence="1 2" key="1">
    <citation type="submission" date="2019-03" db="EMBL/GenBank/DDBJ databases">
        <title>Lake Tanganyika Metagenome-Assembled Genomes (MAGs).</title>
        <authorList>
            <person name="Tran P."/>
        </authorList>
    </citation>
    <scope>NUCLEOTIDE SEQUENCE [LARGE SCALE GENOMIC DNA]</scope>
    <source>
        <strain evidence="1">K_DeepCast_65m_m2_236</strain>
    </source>
</reference>
<evidence type="ECO:0000313" key="2">
    <source>
        <dbReference type="Proteomes" id="UP000703893"/>
    </source>
</evidence>
<evidence type="ECO:0000313" key="1">
    <source>
        <dbReference type="EMBL" id="MBM3275170.1"/>
    </source>
</evidence>
<feature type="non-terminal residue" evidence="1">
    <location>
        <position position="1"/>
    </location>
</feature>
<dbReference type="AlphaFoldDB" id="A0A937X6D1"/>
<gene>
    <name evidence="1" type="ORF">FJZ00_08445</name>
</gene>
<dbReference type="Proteomes" id="UP000703893">
    <property type="component" value="Unassembled WGS sequence"/>
</dbReference>
<protein>
    <submittedName>
        <fullName evidence="1">Uncharacterized protein</fullName>
    </submittedName>
</protein>